<keyword evidence="1" id="KW-0732">Signal</keyword>
<dbReference type="EMBL" id="JQGC01000003">
    <property type="protein sequence ID" value="KFL32123.1"/>
    <property type="molecule type" value="Genomic_DNA"/>
</dbReference>
<evidence type="ECO:0000313" key="2">
    <source>
        <dbReference type="EMBL" id="KFL32123.1"/>
    </source>
</evidence>
<feature type="signal peptide" evidence="1">
    <location>
        <begin position="1"/>
        <end position="18"/>
    </location>
</feature>
<dbReference type="AlphaFoldDB" id="A0A087M5H0"/>
<dbReference type="OrthoDB" id="7170174at2"/>
<name>A0A087M5H0_9HYPH</name>
<accession>A0A087M5H0</accession>
<evidence type="ECO:0000313" key="3">
    <source>
        <dbReference type="Proteomes" id="UP000028981"/>
    </source>
</evidence>
<gene>
    <name evidence="2" type="ORF">JP75_03900</name>
</gene>
<organism evidence="2 3">
    <name type="scientific">Devosia riboflavina</name>
    <dbReference type="NCBI Taxonomy" id="46914"/>
    <lineage>
        <taxon>Bacteria</taxon>
        <taxon>Pseudomonadati</taxon>
        <taxon>Pseudomonadota</taxon>
        <taxon>Alphaproteobacteria</taxon>
        <taxon>Hyphomicrobiales</taxon>
        <taxon>Devosiaceae</taxon>
        <taxon>Devosia</taxon>
    </lineage>
</organism>
<protein>
    <recommendedName>
        <fullName evidence="4">DUF3298 domain-containing protein</fullName>
    </recommendedName>
</protein>
<evidence type="ECO:0008006" key="4">
    <source>
        <dbReference type="Google" id="ProtNLM"/>
    </source>
</evidence>
<proteinExistence type="predicted"/>
<feature type="chain" id="PRO_5001825959" description="DUF3298 domain-containing protein" evidence="1">
    <location>
        <begin position="19"/>
        <end position="433"/>
    </location>
</feature>
<comment type="caution">
    <text evidence="2">The sequence shown here is derived from an EMBL/GenBank/DDBJ whole genome shotgun (WGS) entry which is preliminary data.</text>
</comment>
<reference evidence="2 3" key="1">
    <citation type="submission" date="2014-08" db="EMBL/GenBank/DDBJ databases">
        <authorList>
            <person name="Hassan Y.I."/>
            <person name="Lepp D."/>
            <person name="Zhou T."/>
        </authorList>
    </citation>
    <scope>NUCLEOTIDE SEQUENCE [LARGE SCALE GENOMIC DNA]</scope>
    <source>
        <strain evidence="2 3">IFO13584</strain>
    </source>
</reference>
<dbReference type="STRING" id="46914.JP75_03900"/>
<evidence type="ECO:0000256" key="1">
    <source>
        <dbReference type="SAM" id="SignalP"/>
    </source>
</evidence>
<sequence length="433" mass="46602">MRHAAILLALFAATPALGDEVRTFMGTLNGREILVELTDAKSGPVVGRYTYKDTGGDVPLLAVSQEGNAFTLHEEAPCDETTCRTDDAGNAVDPPLAAVWTLTYDPEEYIATGTRAALDGKAKTVDLTLEVLAWRDLDPSEVPTPFGLHDRSAALGFQDGAGLNWSAAPYEMSLLETAFEEGPEQTLGGASFRDVVDPRTKFAFPRVTGFADGSPVDKVNAILAERHGRMTLAAFDCLAFRYASYGKGEYMTGTGGTLGDYDGELVTLSYASPRLVSWVQSGSLWCTGAHPYNHIDSYNFDVETGKPIDLKTVFSAFVPRQWGGAVDEVADAEAVAANPDAFFWGPNADLVAYVRDNVPADLFDEGLAEECLTDQAIVDQLDIRFEAGDAVMFTLSGFPHAISVCNGDLFSVRIEALKPFLAKGMAEYFPGVL</sequence>
<keyword evidence="3" id="KW-1185">Reference proteome</keyword>
<dbReference type="Proteomes" id="UP000028981">
    <property type="component" value="Unassembled WGS sequence"/>
</dbReference>
<dbReference type="RefSeq" id="WP_035079514.1">
    <property type="nucleotide sequence ID" value="NZ_JQGC01000003.1"/>
</dbReference>